<name>A0A9X0R2P0_9PROT</name>
<feature type="domain" description="DUF4440" evidence="2">
    <location>
        <begin position="42"/>
        <end position="153"/>
    </location>
</feature>
<protein>
    <submittedName>
        <fullName evidence="3">DUF4440 domain-containing protein</fullName>
    </submittedName>
</protein>
<evidence type="ECO:0000313" key="4">
    <source>
        <dbReference type="Proteomes" id="UP000600101"/>
    </source>
</evidence>
<evidence type="ECO:0000256" key="1">
    <source>
        <dbReference type="SAM" id="SignalP"/>
    </source>
</evidence>
<dbReference type="RefSeq" id="WP_186772078.1">
    <property type="nucleotide sequence ID" value="NZ_JACOMF010000026.1"/>
</dbReference>
<keyword evidence="4" id="KW-1185">Reference proteome</keyword>
<proteinExistence type="predicted"/>
<dbReference type="SUPFAM" id="SSF54427">
    <property type="entry name" value="NTF2-like"/>
    <property type="match status" value="1"/>
</dbReference>
<organism evidence="3 4">
    <name type="scientific">Siccirubricoccus deserti</name>
    <dbReference type="NCBI Taxonomy" id="2013562"/>
    <lineage>
        <taxon>Bacteria</taxon>
        <taxon>Pseudomonadati</taxon>
        <taxon>Pseudomonadota</taxon>
        <taxon>Alphaproteobacteria</taxon>
        <taxon>Acetobacterales</taxon>
        <taxon>Roseomonadaceae</taxon>
        <taxon>Siccirubricoccus</taxon>
    </lineage>
</organism>
<dbReference type="AlphaFoldDB" id="A0A9X0R2P0"/>
<keyword evidence="1" id="KW-0732">Signal</keyword>
<feature type="chain" id="PRO_5040738864" evidence="1">
    <location>
        <begin position="29"/>
        <end position="164"/>
    </location>
</feature>
<gene>
    <name evidence="3" type="ORF">H7965_18550</name>
</gene>
<evidence type="ECO:0000259" key="2">
    <source>
        <dbReference type="Pfam" id="PF14534"/>
    </source>
</evidence>
<dbReference type="EMBL" id="JACOMF010000026">
    <property type="protein sequence ID" value="MBC4017313.1"/>
    <property type="molecule type" value="Genomic_DNA"/>
</dbReference>
<evidence type="ECO:0000313" key="3">
    <source>
        <dbReference type="EMBL" id="MBC4017313.1"/>
    </source>
</evidence>
<comment type="caution">
    <text evidence="3">The sequence shown here is derived from an EMBL/GenBank/DDBJ whole genome shotgun (WGS) entry which is preliminary data.</text>
</comment>
<dbReference type="Proteomes" id="UP000600101">
    <property type="component" value="Unassembled WGS sequence"/>
</dbReference>
<dbReference type="Gene3D" id="3.10.450.50">
    <property type="match status" value="1"/>
</dbReference>
<reference evidence="3" key="1">
    <citation type="submission" date="2020-08" db="EMBL/GenBank/DDBJ databases">
        <authorList>
            <person name="Hu Y."/>
            <person name="Nguyen S.V."/>
            <person name="Li F."/>
            <person name="Fanning S."/>
        </authorList>
    </citation>
    <scope>NUCLEOTIDE SEQUENCE</scope>
    <source>
        <strain evidence="3">SYSU D8009</strain>
    </source>
</reference>
<feature type="signal peptide" evidence="1">
    <location>
        <begin position="1"/>
        <end position="28"/>
    </location>
</feature>
<dbReference type="InterPro" id="IPR027843">
    <property type="entry name" value="DUF4440"/>
</dbReference>
<dbReference type="Pfam" id="PF14534">
    <property type="entry name" value="DUF4440"/>
    <property type="match status" value="1"/>
</dbReference>
<accession>A0A9X0R2P0</accession>
<sequence>MTILRRHGAALGLAALVTAAVSGRDALAQTTSTGAGPPEARTLFERFVAAQNAHDAAAVEALLWDSPDFLWITRGQAIWGRTAAMERFRALYTGTWRLEPDMAQFRTMALGPGAAQLFVPVLFTIGAAGQPGQPARFLMNQTLRREGDGAWRMASILPIPLPRS</sequence>
<dbReference type="InterPro" id="IPR032710">
    <property type="entry name" value="NTF2-like_dom_sf"/>
</dbReference>